<dbReference type="Proteomes" id="UP001526430">
    <property type="component" value="Unassembled WGS sequence"/>
</dbReference>
<dbReference type="PANTHER" id="PTHR23076">
    <property type="entry name" value="METALLOPROTEASE M41 FTSH"/>
    <property type="match status" value="1"/>
</dbReference>
<comment type="caution">
    <text evidence="3">The sequence shown here is derived from an EMBL/GenBank/DDBJ whole genome shotgun (WGS) entry which is preliminary data.</text>
</comment>
<dbReference type="Gene3D" id="3.40.50.300">
    <property type="entry name" value="P-loop containing nucleotide triphosphate hydrolases"/>
    <property type="match status" value="1"/>
</dbReference>
<feature type="region of interest" description="Disordered" evidence="1">
    <location>
        <begin position="437"/>
        <end position="462"/>
    </location>
</feature>
<dbReference type="EMBL" id="JAPFQI010000004">
    <property type="protein sequence ID" value="MCW8085728.1"/>
    <property type="molecule type" value="Genomic_DNA"/>
</dbReference>
<dbReference type="InterPro" id="IPR003959">
    <property type="entry name" value="ATPase_AAA_core"/>
</dbReference>
<name>A0ABT3NU99_9PROT</name>
<dbReference type="SUPFAM" id="SSF52540">
    <property type="entry name" value="P-loop containing nucleoside triphosphate hydrolases"/>
    <property type="match status" value="1"/>
</dbReference>
<dbReference type="InterPro" id="IPR037219">
    <property type="entry name" value="Peptidase_M41-like"/>
</dbReference>
<dbReference type="Gene3D" id="1.10.8.60">
    <property type="match status" value="1"/>
</dbReference>
<dbReference type="SUPFAM" id="SSF140990">
    <property type="entry name" value="FtsH protease domain-like"/>
    <property type="match status" value="1"/>
</dbReference>
<proteinExistence type="predicted"/>
<dbReference type="Gene3D" id="1.20.58.760">
    <property type="entry name" value="Peptidase M41"/>
    <property type="match status" value="1"/>
</dbReference>
<evidence type="ECO:0000313" key="4">
    <source>
        <dbReference type="Proteomes" id="UP001526430"/>
    </source>
</evidence>
<evidence type="ECO:0000259" key="2">
    <source>
        <dbReference type="SMART" id="SM00382"/>
    </source>
</evidence>
<gene>
    <name evidence="3" type="ORF">OF850_08840</name>
</gene>
<dbReference type="SMART" id="SM00382">
    <property type="entry name" value="AAA"/>
    <property type="match status" value="1"/>
</dbReference>
<dbReference type="PANTHER" id="PTHR23076:SF97">
    <property type="entry name" value="ATP-DEPENDENT ZINC METALLOPROTEASE YME1L1"/>
    <property type="match status" value="1"/>
</dbReference>
<reference evidence="3 4" key="1">
    <citation type="submission" date="2022-10" db="EMBL/GenBank/DDBJ databases">
        <title>Roseococcus glaciei nov., sp. nov., isolated from glacier.</title>
        <authorList>
            <person name="Liu Q."/>
            <person name="Xin Y.-H."/>
        </authorList>
    </citation>
    <scope>NUCLEOTIDE SEQUENCE [LARGE SCALE GENOMIC DNA]</scope>
    <source>
        <strain evidence="3 4">MDT2-1-1</strain>
    </source>
</reference>
<dbReference type="InterPro" id="IPR027417">
    <property type="entry name" value="P-loop_NTPase"/>
</dbReference>
<dbReference type="InterPro" id="IPR003593">
    <property type="entry name" value="AAA+_ATPase"/>
</dbReference>
<keyword evidence="4" id="KW-1185">Reference proteome</keyword>
<protein>
    <submittedName>
        <fullName evidence="3">AAA family ATPase</fullName>
    </submittedName>
</protein>
<accession>A0ABT3NU99</accession>
<sequence>MGPAGEWARRLVADLQAYRAGMLPWLEIDRGAVLVGPPGTGKTSLARAVAASAGLPLVASSLQQWQGARDGHLGTLLGAMQATFTQARRAAPSILLIDEIDSFTARTELPAHHRDYSTQVVNGLLELLDGALSREGVVVLGTCNDATHLDPAILRPGRLERLLAVPLPDHAGLVALLRQAAAPLHFAPEEVEALAVAALGRRATGAAVELWARDARRRARAERRPLAVADFQAAIGPPPPPWPEDDLLRIALHEAGHAVVAAVLEPDLLGDTRLAREPAELGDEGVRGFVAWRLDDALAQPLVLTSPRLRRLLAIKLGGRAAEALALGEVSAGAGGGEGSDLALATATTARAVMMDGLGTPSRGHELVWLGRHGRREMIDALRSDPALWQVVAAELHVAHALALDTLAPHQTALQHLAQQLREKGRLSAEDVQRAIATPGRGGGERQTIPPASAAAGGALEE</sequence>
<evidence type="ECO:0000256" key="1">
    <source>
        <dbReference type="SAM" id="MobiDB-lite"/>
    </source>
</evidence>
<dbReference type="Pfam" id="PF00004">
    <property type="entry name" value="AAA"/>
    <property type="match status" value="1"/>
</dbReference>
<feature type="domain" description="AAA+ ATPase" evidence="2">
    <location>
        <begin position="28"/>
        <end position="169"/>
    </location>
</feature>
<organism evidence="3 4">
    <name type="scientific">Sabulicella glaciei</name>
    <dbReference type="NCBI Taxonomy" id="2984948"/>
    <lineage>
        <taxon>Bacteria</taxon>
        <taxon>Pseudomonadati</taxon>
        <taxon>Pseudomonadota</taxon>
        <taxon>Alphaproteobacteria</taxon>
        <taxon>Acetobacterales</taxon>
        <taxon>Acetobacteraceae</taxon>
        <taxon>Sabulicella</taxon>
    </lineage>
</organism>
<evidence type="ECO:0000313" key="3">
    <source>
        <dbReference type="EMBL" id="MCW8085728.1"/>
    </source>
</evidence>
<dbReference type="CDD" id="cd19481">
    <property type="entry name" value="RecA-like_protease"/>
    <property type="match status" value="1"/>
</dbReference>